<dbReference type="EMBL" id="JANTQA010000063">
    <property type="protein sequence ID" value="KAJ3426813.1"/>
    <property type="molecule type" value="Genomic_DNA"/>
</dbReference>
<keyword evidence="1" id="KW-0472">Membrane</keyword>
<keyword evidence="1" id="KW-1133">Transmembrane helix</keyword>
<protein>
    <submittedName>
        <fullName evidence="2">Protein c-terminal s-isoprenylcysteine carboxyl o-methyltransferase</fullName>
    </submittedName>
</protein>
<sequence length="221" mass="26076">MIWFVIVSIVYLFFNYLRILTGFDTKYYIINQFFIHSLKVIGYSVVAFPQPRFYGCFDLKFPSYFYLYIALCLPYLILSIRRFQSIIKMIKGMTKGNAKPEKLTTNGPFAECRHPLYGTIFLMSLSGALATGAYLSVITYIIFLLECYYGAKREEDEQLVPLFKHDYVKYRNKVTNMFFNSQQKILLKIYLLLLLFFIGFTFYKKNIFCEKLGLCGELFNF</sequence>
<feature type="transmembrane region" description="Helical" evidence="1">
    <location>
        <begin position="185"/>
        <end position="203"/>
    </location>
</feature>
<dbReference type="Gene3D" id="1.20.120.1630">
    <property type="match status" value="1"/>
</dbReference>
<dbReference type="Proteomes" id="UP001146793">
    <property type="component" value="Unassembled WGS sequence"/>
</dbReference>
<name>A0AAV7YGW8_9EUKA</name>
<evidence type="ECO:0000256" key="1">
    <source>
        <dbReference type="SAM" id="Phobius"/>
    </source>
</evidence>
<comment type="caution">
    <text evidence="2">The sequence shown here is derived from an EMBL/GenBank/DDBJ whole genome shotgun (WGS) entry which is preliminary data.</text>
</comment>
<reference evidence="2" key="1">
    <citation type="submission" date="2022-08" db="EMBL/GenBank/DDBJ databases">
        <title>Novel sulphate-reducing endosymbionts in the free-living metamonad Anaeramoeba.</title>
        <authorList>
            <person name="Jerlstrom-Hultqvist J."/>
            <person name="Cepicka I."/>
            <person name="Gallot-Lavallee L."/>
            <person name="Salas-Leiva D."/>
            <person name="Curtis B.A."/>
            <person name="Zahonova K."/>
            <person name="Pipaliya S."/>
            <person name="Dacks J."/>
            <person name="Roger A.J."/>
        </authorList>
    </citation>
    <scope>NUCLEOTIDE SEQUENCE</scope>
    <source>
        <strain evidence="2">Busselton2</strain>
    </source>
</reference>
<feature type="transmembrane region" description="Helical" evidence="1">
    <location>
        <begin position="63"/>
        <end position="83"/>
    </location>
</feature>
<dbReference type="AlphaFoldDB" id="A0AAV7YGW8"/>
<evidence type="ECO:0000313" key="2">
    <source>
        <dbReference type="EMBL" id="KAJ3426813.1"/>
    </source>
</evidence>
<keyword evidence="1" id="KW-0812">Transmembrane</keyword>
<organism evidence="2 3">
    <name type="scientific">Anaeramoeba flamelloides</name>
    <dbReference type="NCBI Taxonomy" id="1746091"/>
    <lineage>
        <taxon>Eukaryota</taxon>
        <taxon>Metamonada</taxon>
        <taxon>Anaeramoebidae</taxon>
        <taxon>Anaeramoeba</taxon>
    </lineage>
</organism>
<feature type="transmembrane region" description="Helical" evidence="1">
    <location>
        <begin position="6"/>
        <end position="21"/>
    </location>
</feature>
<feature type="transmembrane region" description="Helical" evidence="1">
    <location>
        <begin position="33"/>
        <end position="51"/>
    </location>
</feature>
<evidence type="ECO:0000313" key="3">
    <source>
        <dbReference type="Proteomes" id="UP001146793"/>
    </source>
</evidence>
<feature type="transmembrane region" description="Helical" evidence="1">
    <location>
        <begin position="120"/>
        <end position="143"/>
    </location>
</feature>
<accession>A0AAV7YGW8</accession>
<gene>
    <name evidence="2" type="ORF">M0812_26381</name>
</gene>
<proteinExistence type="predicted"/>